<dbReference type="GO" id="GO:0046688">
    <property type="term" value="P:response to copper ion"/>
    <property type="evidence" value="ECO:0007669"/>
    <property type="project" value="InterPro"/>
</dbReference>
<protein>
    <submittedName>
        <fullName evidence="9">Copper resistance protein CopC</fullName>
    </submittedName>
</protein>
<dbReference type="RefSeq" id="WP_038539618.1">
    <property type="nucleotide sequence ID" value="NZ_JAAIUV010000028.1"/>
</dbReference>
<dbReference type="GO" id="GO:0006825">
    <property type="term" value="P:copper ion transport"/>
    <property type="evidence" value="ECO:0007669"/>
    <property type="project" value="InterPro"/>
</dbReference>
<dbReference type="InterPro" id="IPR032694">
    <property type="entry name" value="CopC/D"/>
</dbReference>
<dbReference type="PANTHER" id="PTHR34820">
    <property type="entry name" value="INNER MEMBRANE PROTEIN YEBZ"/>
    <property type="match status" value="1"/>
</dbReference>
<proteinExistence type="predicted"/>
<keyword evidence="4" id="KW-0186">Copper</keyword>
<feature type="transmembrane region" description="Helical" evidence="6">
    <location>
        <begin position="165"/>
        <end position="186"/>
    </location>
</feature>
<dbReference type="InterPro" id="IPR007348">
    <property type="entry name" value="CopC_dom"/>
</dbReference>
<feature type="signal peptide" evidence="7">
    <location>
        <begin position="1"/>
        <end position="22"/>
    </location>
</feature>
<feature type="domain" description="CopC" evidence="8">
    <location>
        <begin position="23"/>
        <end position="115"/>
    </location>
</feature>
<evidence type="ECO:0000313" key="9">
    <source>
        <dbReference type="EMBL" id="NEX80034.1"/>
    </source>
</evidence>
<keyword evidence="6" id="KW-0472">Membrane</keyword>
<evidence type="ECO:0000256" key="5">
    <source>
        <dbReference type="SAM" id="MobiDB-lite"/>
    </source>
</evidence>
<name>A0A6B3TSP5_9BACI</name>
<feature type="chain" id="PRO_5025652755" evidence="7">
    <location>
        <begin position="23"/>
        <end position="192"/>
    </location>
</feature>
<dbReference type="InterPro" id="IPR014755">
    <property type="entry name" value="Cu-Rt/internalin_Ig-like"/>
</dbReference>
<organism evidence="9 10">
    <name type="scientific">Neobacillus thermocopriae</name>
    <dbReference type="NCBI Taxonomy" id="1215031"/>
    <lineage>
        <taxon>Bacteria</taxon>
        <taxon>Bacillati</taxon>
        <taxon>Bacillota</taxon>
        <taxon>Bacilli</taxon>
        <taxon>Bacillales</taxon>
        <taxon>Bacillaceae</taxon>
        <taxon>Neobacillus</taxon>
    </lineage>
</organism>
<evidence type="ECO:0000256" key="6">
    <source>
        <dbReference type="SAM" id="Phobius"/>
    </source>
</evidence>
<keyword evidence="3 7" id="KW-0732">Signal</keyword>
<accession>A0A6B3TSP5</accession>
<comment type="subcellular location">
    <subcellularLocation>
        <location evidence="1">Cell envelope</location>
    </subcellularLocation>
</comment>
<gene>
    <name evidence="9" type="ORF">G4Z05_14320</name>
</gene>
<feature type="compositionally biased region" description="Basic and acidic residues" evidence="5">
    <location>
        <begin position="134"/>
        <end position="146"/>
    </location>
</feature>
<dbReference type="Pfam" id="PF04234">
    <property type="entry name" value="CopC"/>
    <property type="match status" value="1"/>
</dbReference>
<evidence type="ECO:0000256" key="2">
    <source>
        <dbReference type="ARBA" id="ARBA00022723"/>
    </source>
</evidence>
<keyword evidence="6" id="KW-0812">Transmembrane</keyword>
<dbReference type="GO" id="GO:0042597">
    <property type="term" value="C:periplasmic space"/>
    <property type="evidence" value="ECO:0007669"/>
    <property type="project" value="InterPro"/>
</dbReference>
<dbReference type="GO" id="GO:0005507">
    <property type="term" value="F:copper ion binding"/>
    <property type="evidence" value="ECO:0007669"/>
    <property type="project" value="InterPro"/>
</dbReference>
<dbReference type="Proteomes" id="UP000481621">
    <property type="component" value="Unassembled WGS sequence"/>
</dbReference>
<dbReference type="SUPFAM" id="SSF81296">
    <property type="entry name" value="E set domains"/>
    <property type="match status" value="1"/>
</dbReference>
<sequence>MYKKISLILSMLVILFGTNVFAHSHLEESFPKKGEMVTEPLKEITLTYETNIEQASTFTLKDANGNPIPVSSIAVEGNKLVGKLDDKLANGSYTINWKIIGADGHILEGEIPFSIQLADDQTVEDPQEEVVPSEDEKKEDEGKNTKATDNPDTNEKTEESTFNNYIIPVSIGVLLIIIGIASYWLFKRRKQV</sequence>
<dbReference type="InterPro" id="IPR014756">
    <property type="entry name" value="Ig_E-set"/>
</dbReference>
<evidence type="ECO:0000256" key="7">
    <source>
        <dbReference type="SAM" id="SignalP"/>
    </source>
</evidence>
<keyword evidence="10" id="KW-1185">Reference proteome</keyword>
<keyword evidence="6" id="KW-1133">Transmembrane helix</keyword>
<reference evidence="9" key="1">
    <citation type="submission" date="2020-02" db="EMBL/GenBank/DDBJ databases">
        <title>Bacillus sedimentmangrovi sp. nov., isolated from sediment of the mangrove ecosystem.</title>
        <authorList>
            <person name="Liu G."/>
        </authorList>
    </citation>
    <scope>NUCLEOTIDE SEQUENCE [LARGE SCALE GENOMIC DNA]</scope>
    <source>
        <strain evidence="9">SgZ-7</strain>
    </source>
</reference>
<evidence type="ECO:0000256" key="4">
    <source>
        <dbReference type="ARBA" id="ARBA00023008"/>
    </source>
</evidence>
<dbReference type="AlphaFoldDB" id="A0A6B3TSP5"/>
<feature type="region of interest" description="Disordered" evidence="5">
    <location>
        <begin position="119"/>
        <end position="158"/>
    </location>
</feature>
<evidence type="ECO:0000313" key="10">
    <source>
        <dbReference type="Proteomes" id="UP000481621"/>
    </source>
</evidence>
<keyword evidence="2" id="KW-0479">Metal-binding</keyword>
<evidence type="ECO:0000256" key="1">
    <source>
        <dbReference type="ARBA" id="ARBA00004196"/>
    </source>
</evidence>
<dbReference type="GO" id="GO:0030313">
    <property type="term" value="C:cell envelope"/>
    <property type="evidence" value="ECO:0007669"/>
    <property type="project" value="UniProtKB-SubCell"/>
</dbReference>
<dbReference type="Gene3D" id="2.60.40.1220">
    <property type="match status" value="1"/>
</dbReference>
<dbReference type="EMBL" id="JAAIUV010000028">
    <property type="protein sequence ID" value="NEX80034.1"/>
    <property type="molecule type" value="Genomic_DNA"/>
</dbReference>
<dbReference type="PANTHER" id="PTHR34820:SF4">
    <property type="entry name" value="INNER MEMBRANE PROTEIN YEBZ"/>
    <property type="match status" value="1"/>
</dbReference>
<evidence type="ECO:0000256" key="3">
    <source>
        <dbReference type="ARBA" id="ARBA00022729"/>
    </source>
</evidence>
<dbReference type="GO" id="GO:0005886">
    <property type="term" value="C:plasma membrane"/>
    <property type="evidence" value="ECO:0007669"/>
    <property type="project" value="TreeGrafter"/>
</dbReference>
<comment type="caution">
    <text evidence="9">The sequence shown here is derived from an EMBL/GenBank/DDBJ whole genome shotgun (WGS) entry which is preliminary data.</text>
</comment>
<evidence type="ECO:0000259" key="8">
    <source>
        <dbReference type="Pfam" id="PF04234"/>
    </source>
</evidence>
<feature type="compositionally biased region" description="Acidic residues" evidence="5">
    <location>
        <begin position="121"/>
        <end position="133"/>
    </location>
</feature>